<organism evidence="2 3">
    <name type="scientific">Glossina austeni</name>
    <name type="common">Savannah tsetse fly</name>
    <dbReference type="NCBI Taxonomy" id="7395"/>
    <lineage>
        <taxon>Eukaryota</taxon>
        <taxon>Metazoa</taxon>
        <taxon>Ecdysozoa</taxon>
        <taxon>Arthropoda</taxon>
        <taxon>Hexapoda</taxon>
        <taxon>Insecta</taxon>
        <taxon>Pterygota</taxon>
        <taxon>Neoptera</taxon>
        <taxon>Endopterygota</taxon>
        <taxon>Diptera</taxon>
        <taxon>Brachycera</taxon>
        <taxon>Muscomorpha</taxon>
        <taxon>Hippoboscoidea</taxon>
        <taxon>Glossinidae</taxon>
        <taxon>Glossina</taxon>
    </lineage>
</organism>
<evidence type="ECO:0000313" key="3">
    <source>
        <dbReference type="Proteomes" id="UP000078200"/>
    </source>
</evidence>
<sequence>MQMQGKQRSRDFASCTLSKTDLKSKYANDFNAKAKLVAAEQQLLQEQKHQQRKRQHQREQEQASLIKRYKTQFDPL</sequence>
<dbReference type="AlphaFoldDB" id="A0A1A9US71"/>
<dbReference type="Proteomes" id="UP000078200">
    <property type="component" value="Unassembled WGS sequence"/>
</dbReference>
<evidence type="ECO:0000313" key="2">
    <source>
        <dbReference type="EnsemblMetazoa" id="GAUT013578-PA"/>
    </source>
</evidence>
<proteinExistence type="predicted"/>
<feature type="region of interest" description="Disordered" evidence="1">
    <location>
        <begin position="45"/>
        <end position="76"/>
    </location>
</feature>
<accession>A0A1A9US71</accession>
<keyword evidence="3" id="KW-1185">Reference proteome</keyword>
<protein>
    <submittedName>
        <fullName evidence="2">Uncharacterized protein</fullName>
    </submittedName>
</protein>
<dbReference type="VEuPathDB" id="VectorBase:GAUT013578"/>
<name>A0A1A9US71_GLOAU</name>
<dbReference type="EnsemblMetazoa" id="GAUT013578-RA">
    <property type="protein sequence ID" value="GAUT013578-PA"/>
    <property type="gene ID" value="GAUT013578"/>
</dbReference>
<evidence type="ECO:0000256" key="1">
    <source>
        <dbReference type="SAM" id="MobiDB-lite"/>
    </source>
</evidence>
<reference evidence="2" key="1">
    <citation type="submission" date="2020-05" db="UniProtKB">
        <authorList>
            <consortium name="EnsemblMetazoa"/>
        </authorList>
    </citation>
    <scope>IDENTIFICATION</scope>
    <source>
        <strain evidence="2">TTRI</strain>
    </source>
</reference>